<sequence>MEDKDEFLCGVVEGFYGRPWSMEQRKVLFHWMQRWGLNTYLYGPKDDLKHRLLWREVYSAEEEAQLRTLVQEAESRGQRFVYALSPGQDIVFSSSCDLTLLKRKLRQVAELGCQAFALLFDDIDHSLSQADSEAFSSFAHAQVSVANEIFRFLGEPSVFLFCPTEYCGSLCSPSVAKSPYLLTVGEDLLPGISVIWTGSKVISRELSVDSLAEVQSVLQRPPLVWDNLHANDYDSRRVFLGPFKGRPPRLRAHIQGLLLNPNCEFEANYVPLHTLGTWHREAAASHKGGDVLYCLTLPPD</sequence>
<dbReference type="GO" id="GO:0009100">
    <property type="term" value="P:glycoprotein metabolic process"/>
    <property type="evidence" value="ECO:0007669"/>
    <property type="project" value="TreeGrafter"/>
</dbReference>
<proteinExistence type="predicted"/>
<dbReference type="PANTHER" id="PTHR13170:SF23">
    <property type="entry name" value="PROTEIN O-GLCNACASE-LIKE"/>
    <property type="match status" value="1"/>
</dbReference>
<organism evidence="9 10">
    <name type="scientific">Albula goreensis</name>
    <dbReference type="NCBI Taxonomy" id="1534307"/>
    <lineage>
        <taxon>Eukaryota</taxon>
        <taxon>Metazoa</taxon>
        <taxon>Chordata</taxon>
        <taxon>Craniata</taxon>
        <taxon>Vertebrata</taxon>
        <taxon>Euteleostomi</taxon>
        <taxon>Actinopterygii</taxon>
        <taxon>Neopterygii</taxon>
        <taxon>Teleostei</taxon>
        <taxon>Albuliformes</taxon>
        <taxon>Albulidae</taxon>
        <taxon>Albula</taxon>
    </lineage>
</organism>
<evidence type="ECO:0000313" key="10">
    <source>
        <dbReference type="Proteomes" id="UP000829720"/>
    </source>
</evidence>
<dbReference type="InterPro" id="IPR011496">
    <property type="entry name" value="O-GlcNAcase_cat"/>
</dbReference>
<evidence type="ECO:0000256" key="4">
    <source>
        <dbReference type="ARBA" id="ARBA00050933"/>
    </source>
</evidence>
<reference evidence="9" key="1">
    <citation type="submission" date="2021-01" db="EMBL/GenBank/DDBJ databases">
        <authorList>
            <person name="Zahm M."/>
            <person name="Roques C."/>
            <person name="Cabau C."/>
            <person name="Klopp C."/>
            <person name="Donnadieu C."/>
            <person name="Jouanno E."/>
            <person name="Lampietro C."/>
            <person name="Louis A."/>
            <person name="Herpin A."/>
            <person name="Echchiki A."/>
            <person name="Berthelot C."/>
            <person name="Parey E."/>
            <person name="Roest-Crollius H."/>
            <person name="Braasch I."/>
            <person name="Postlethwait J."/>
            <person name="Bobe J."/>
            <person name="Montfort J."/>
            <person name="Bouchez O."/>
            <person name="Begum T."/>
            <person name="Mejri S."/>
            <person name="Adams A."/>
            <person name="Chen W.-J."/>
            <person name="Guiguen Y."/>
        </authorList>
    </citation>
    <scope>NUCLEOTIDE SEQUENCE</scope>
    <source>
        <tissue evidence="9">Blood</tissue>
    </source>
</reference>
<feature type="domain" description="GH84" evidence="8">
    <location>
        <begin position="7"/>
        <end position="283"/>
    </location>
</feature>
<dbReference type="OrthoDB" id="9975416at2759"/>
<name>A0A8T3D1V5_9TELE</name>
<dbReference type="GO" id="GO:0016231">
    <property type="term" value="F:beta-N-acetylglucosaminidase activity"/>
    <property type="evidence" value="ECO:0007669"/>
    <property type="project" value="TreeGrafter"/>
</dbReference>
<dbReference type="Pfam" id="PF07555">
    <property type="entry name" value="NAGidase"/>
    <property type="match status" value="1"/>
</dbReference>
<dbReference type="Gene3D" id="3.20.20.80">
    <property type="entry name" value="Glycosidases"/>
    <property type="match status" value="1"/>
</dbReference>
<keyword evidence="1" id="KW-0378">Hydrolase</keyword>
<evidence type="ECO:0000259" key="8">
    <source>
        <dbReference type="PROSITE" id="PS52009"/>
    </source>
</evidence>
<evidence type="ECO:0000313" key="9">
    <source>
        <dbReference type="EMBL" id="KAI1888618.1"/>
    </source>
</evidence>
<keyword evidence="2" id="KW-0326">Glycosidase</keyword>
<dbReference type="EC" id="3.2.1.169" evidence="6"/>
<evidence type="ECO:0000256" key="6">
    <source>
        <dbReference type="ARBA" id="ARBA00066938"/>
    </source>
</evidence>
<dbReference type="InterPro" id="IPR017853">
    <property type="entry name" value="GH"/>
</dbReference>
<accession>A0A8T3D1V5</accession>
<evidence type="ECO:0000256" key="5">
    <source>
        <dbReference type="ARBA" id="ARBA00052136"/>
    </source>
</evidence>
<dbReference type="InterPro" id="IPR051822">
    <property type="entry name" value="Glycosyl_Hydrolase_84"/>
</dbReference>
<keyword evidence="10" id="KW-1185">Reference proteome</keyword>
<dbReference type="AlphaFoldDB" id="A0A8T3D1V5"/>
<evidence type="ECO:0000256" key="2">
    <source>
        <dbReference type="ARBA" id="ARBA00023295"/>
    </source>
</evidence>
<comment type="catalytic activity">
    <reaction evidence="4">
        <text>3-O-(N-acetyl-beta-D-glucosaminyl)-L-seryl-[protein] + H2O = N-acetyl-D-glucosamine + L-seryl-[protein]</text>
        <dbReference type="Rhea" id="RHEA:48876"/>
        <dbReference type="Rhea" id="RHEA-COMP:9863"/>
        <dbReference type="Rhea" id="RHEA-COMP:12251"/>
        <dbReference type="ChEBI" id="CHEBI:15377"/>
        <dbReference type="ChEBI" id="CHEBI:29999"/>
        <dbReference type="ChEBI" id="CHEBI:90838"/>
        <dbReference type="ChEBI" id="CHEBI:506227"/>
        <dbReference type="EC" id="3.2.1.169"/>
    </reaction>
</comment>
<dbReference type="PROSITE" id="PS52009">
    <property type="entry name" value="GH84"/>
    <property type="match status" value="1"/>
</dbReference>
<dbReference type="EMBL" id="JAERUA010000017">
    <property type="protein sequence ID" value="KAI1888618.1"/>
    <property type="molecule type" value="Genomic_DNA"/>
</dbReference>
<comment type="caution">
    <text evidence="9">The sequence shown here is derived from an EMBL/GenBank/DDBJ whole genome shotgun (WGS) entry which is preliminary data.</text>
</comment>
<dbReference type="Proteomes" id="UP000829720">
    <property type="component" value="Unassembled WGS sequence"/>
</dbReference>
<dbReference type="SUPFAM" id="SSF51445">
    <property type="entry name" value="(Trans)glycosidases"/>
    <property type="match status" value="1"/>
</dbReference>
<protein>
    <recommendedName>
        <fullName evidence="6">protein O-GlcNAcase</fullName>
        <ecNumber evidence="6">3.2.1.169</ecNumber>
    </recommendedName>
    <alternativeName>
        <fullName evidence="3">Beta-N-acetylhexosaminidase</fullName>
    </alternativeName>
    <alternativeName>
        <fullName evidence="7">Beta-hexosaminidase</fullName>
    </alternativeName>
</protein>
<evidence type="ECO:0000256" key="1">
    <source>
        <dbReference type="ARBA" id="ARBA00022801"/>
    </source>
</evidence>
<comment type="catalytic activity">
    <reaction evidence="5">
        <text>3-O-(N-acetyl-beta-D-glucosaminyl)-L-threonyl-[protein] + H2O = L-threonyl-[protein] + N-acetyl-D-glucosamine</text>
        <dbReference type="Rhea" id="RHEA:48892"/>
        <dbReference type="Rhea" id="RHEA-COMP:11060"/>
        <dbReference type="Rhea" id="RHEA-COMP:12252"/>
        <dbReference type="ChEBI" id="CHEBI:15377"/>
        <dbReference type="ChEBI" id="CHEBI:30013"/>
        <dbReference type="ChEBI" id="CHEBI:90840"/>
        <dbReference type="ChEBI" id="CHEBI:506227"/>
        <dbReference type="EC" id="3.2.1.169"/>
    </reaction>
</comment>
<evidence type="ECO:0000256" key="3">
    <source>
        <dbReference type="ARBA" id="ARBA00030512"/>
    </source>
</evidence>
<dbReference type="FunFam" id="3.20.20.80:FF:000009">
    <property type="entry name" value="O-GlcNAcase BT_4395"/>
    <property type="match status" value="1"/>
</dbReference>
<dbReference type="GO" id="GO:0102571">
    <property type="term" value="F:[protein]-3-O-(N-acetyl-D-glucosaminyl)-L-serine/L-threonine O-N-acetyl-alpha-D-glucosaminase activity"/>
    <property type="evidence" value="ECO:0007669"/>
    <property type="project" value="UniProtKB-EC"/>
</dbReference>
<evidence type="ECO:0000256" key="7">
    <source>
        <dbReference type="ARBA" id="ARBA00076634"/>
    </source>
</evidence>
<gene>
    <name evidence="9" type="ORF">AGOR_G00187010</name>
</gene>
<dbReference type="PANTHER" id="PTHR13170">
    <property type="entry name" value="O-GLCNACASE"/>
    <property type="match status" value="1"/>
</dbReference>